<evidence type="ECO:0000256" key="1">
    <source>
        <dbReference type="SAM" id="Coils"/>
    </source>
</evidence>
<keyword evidence="1" id="KW-0175">Coiled coil</keyword>
<proteinExistence type="predicted"/>
<name>A0A1H9NCW9_9PSED</name>
<feature type="coiled-coil region" evidence="1">
    <location>
        <begin position="151"/>
        <end position="178"/>
    </location>
</feature>
<dbReference type="InterPro" id="IPR049756">
    <property type="entry name" value="PlcA-like_dom"/>
</dbReference>
<dbReference type="Proteomes" id="UP000199221">
    <property type="component" value="Unassembled WGS sequence"/>
</dbReference>
<sequence length="544" mass="59828">MSGMHAAPLAAKAHATLVVADLDQLFDEHGIALPGPDSHLVLVMHGHHTLKYHRPAPPSAGGKAAQRGPELFFEGAEHTAIGDNALLRYEVGQPGIPAHQSPLPLPNGLNLTYGQVIALGGDFYGLPERPIADGGTDAERIERFIQAFDSLARLQAAKAEAEQILAVMQEEIRAANQAIKDGRQPHEAYDALGDSLSARWNRITGGGSFASDLFPLGRYLKLAASNWDHFGPWALLAYQAGHAAALQQALKARASGAERDLQLAYAMNAFADHFLTDLFSAGHLRVPRKALADTVTPSDVGSLISRFMHDEDSKYGLAVRNAEGEQWRAYGDKRYFDSVDVANRRQVTRAVQRSVDEVFQAFAEGRAPQAKDFSALRLAPDLRAAEQDLVPGNFAALYFQDGKAVLRRKDVNDLNDRNRISDWWGWSTYLLLKDYKPNKPTGFIDAPATAPVITGWERREPDGLNWQRGNAVRYAFSITDQLNESYIGPWSGYAELTDQFHPSVQVPADGKQRGRNLFRQFRGGSPELIASLDAKTTLYIDRNA</sequence>
<reference evidence="2 3" key="1">
    <citation type="submission" date="2016-10" db="EMBL/GenBank/DDBJ databases">
        <authorList>
            <person name="de Groot N.N."/>
        </authorList>
    </citation>
    <scope>NUCLEOTIDE SEQUENCE [LARGE SCALE GENOMIC DNA]</scope>
    <source>
        <strain evidence="2 3">LMG 27941</strain>
    </source>
</reference>
<protein>
    <recommendedName>
        <fullName evidence="4">Phospholipase</fullName>
    </recommendedName>
</protein>
<evidence type="ECO:0000313" key="2">
    <source>
        <dbReference type="EMBL" id="SER33880.1"/>
    </source>
</evidence>
<accession>A0A1H9NCW9</accession>
<dbReference type="CDD" id="cd22893">
    <property type="entry name" value="PlcA-like"/>
    <property type="match status" value="1"/>
</dbReference>
<dbReference type="AlphaFoldDB" id="A0A1H9NCW9"/>
<evidence type="ECO:0000313" key="3">
    <source>
        <dbReference type="Proteomes" id="UP000199221"/>
    </source>
</evidence>
<organism evidence="2 3">
    <name type="scientific">Pseudomonas soli</name>
    <dbReference type="NCBI Taxonomy" id="1306993"/>
    <lineage>
        <taxon>Bacteria</taxon>
        <taxon>Pseudomonadati</taxon>
        <taxon>Pseudomonadota</taxon>
        <taxon>Gammaproteobacteria</taxon>
        <taxon>Pseudomonadales</taxon>
        <taxon>Pseudomonadaceae</taxon>
        <taxon>Pseudomonas</taxon>
    </lineage>
</organism>
<evidence type="ECO:0008006" key="4">
    <source>
        <dbReference type="Google" id="ProtNLM"/>
    </source>
</evidence>
<dbReference type="EMBL" id="FOEQ01000007">
    <property type="protein sequence ID" value="SER33880.1"/>
    <property type="molecule type" value="Genomic_DNA"/>
</dbReference>
<dbReference type="RefSeq" id="WP_094011707.1">
    <property type="nucleotide sequence ID" value="NZ_FOEQ01000007.1"/>
</dbReference>
<gene>
    <name evidence="2" type="ORF">SAMN05216230_107152</name>
</gene>